<dbReference type="PANTHER" id="PTHR31683:SF11">
    <property type="entry name" value="PECTATE LYASE"/>
    <property type="match status" value="1"/>
</dbReference>
<accession>A0A251UMG8</accession>
<dbReference type="InterPro" id="IPR011050">
    <property type="entry name" value="Pectin_lyase_fold/virulence"/>
</dbReference>
<keyword evidence="4" id="KW-1185">Reference proteome</keyword>
<dbReference type="Gramene" id="mRNA:HanXRQr2_Chr06g0273071">
    <property type="protein sequence ID" value="CDS:HanXRQr2_Chr06g0273071.1"/>
    <property type="gene ID" value="HanXRQr2_Chr06g0273071"/>
</dbReference>
<name>A0A251UMG8_HELAN</name>
<protein>
    <submittedName>
        <fullName evidence="2">Pectate lyase</fullName>
        <ecNumber evidence="2">4.2.2.2</ecNumber>
    </submittedName>
    <submittedName>
        <fullName evidence="3">Putative pectin lyase fold/virulence factor, AmbAllergen</fullName>
    </submittedName>
</protein>
<dbReference type="InterPro" id="IPR018082">
    <property type="entry name" value="AmbAllergen"/>
</dbReference>
<reference evidence="2 4" key="1">
    <citation type="journal article" date="2017" name="Nature">
        <title>The sunflower genome provides insights into oil metabolism, flowering and Asterid evolution.</title>
        <authorList>
            <person name="Badouin H."/>
            <person name="Gouzy J."/>
            <person name="Grassa C.J."/>
            <person name="Murat F."/>
            <person name="Staton S.E."/>
            <person name="Cottret L."/>
            <person name="Lelandais-Briere C."/>
            <person name="Owens G.L."/>
            <person name="Carrere S."/>
            <person name="Mayjonade B."/>
            <person name="Legrand L."/>
            <person name="Gill N."/>
            <person name="Kane N.C."/>
            <person name="Bowers J.E."/>
            <person name="Hubner S."/>
            <person name="Bellec A."/>
            <person name="Berard A."/>
            <person name="Berges H."/>
            <person name="Blanchet N."/>
            <person name="Boniface M.C."/>
            <person name="Brunel D."/>
            <person name="Catrice O."/>
            <person name="Chaidir N."/>
            <person name="Claudel C."/>
            <person name="Donnadieu C."/>
            <person name="Faraut T."/>
            <person name="Fievet G."/>
            <person name="Helmstetter N."/>
            <person name="King M."/>
            <person name="Knapp S.J."/>
            <person name="Lai Z."/>
            <person name="Le Paslier M.C."/>
            <person name="Lippi Y."/>
            <person name="Lorenzon L."/>
            <person name="Mandel J.R."/>
            <person name="Marage G."/>
            <person name="Marchand G."/>
            <person name="Marquand E."/>
            <person name="Bret-Mestries E."/>
            <person name="Morien E."/>
            <person name="Nambeesan S."/>
            <person name="Nguyen T."/>
            <person name="Pegot-Espagnet P."/>
            <person name="Pouilly N."/>
            <person name="Raftis F."/>
            <person name="Sallet E."/>
            <person name="Schiex T."/>
            <person name="Thomas J."/>
            <person name="Vandecasteele C."/>
            <person name="Vares D."/>
            <person name="Vear F."/>
            <person name="Vautrin S."/>
            <person name="Crespi M."/>
            <person name="Mangin B."/>
            <person name="Burke J.M."/>
            <person name="Salse J."/>
            <person name="Munos S."/>
            <person name="Vincourt P."/>
            <person name="Rieseberg L.H."/>
            <person name="Langlade N.B."/>
        </authorList>
    </citation>
    <scope>NUCLEOTIDE SEQUENCE [LARGE SCALE GENOMIC DNA]</scope>
    <source>
        <strain evidence="4">cv. SF193</strain>
        <tissue evidence="2">Leaves</tissue>
    </source>
</reference>
<evidence type="ECO:0000313" key="2">
    <source>
        <dbReference type="EMBL" id="KAF5803583.1"/>
    </source>
</evidence>
<dbReference type="InterPro" id="IPR012334">
    <property type="entry name" value="Pectin_lyas_fold"/>
</dbReference>
<dbReference type="Gene3D" id="2.160.20.10">
    <property type="entry name" value="Single-stranded right-handed beta-helix, Pectin lyase-like"/>
    <property type="match status" value="1"/>
</dbReference>
<sequence>MLGTAGGCLTGNPIDDCWRCDPNWANKRQRLADCAIGFGKSAFGGKGGQIYVITDSSDNDVVNPTPGTLRHAVMISRRRAGRNPCSPVSL</sequence>
<dbReference type="EMBL" id="MNCJ02000321">
    <property type="protein sequence ID" value="KAF5803583.1"/>
    <property type="molecule type" value="Genomic_DNA"/>
</dbReference>
<evidence type="ECO:0000256" key="1">
    <source>
        <dbReference type="ARBA" id="ARBA00022729"/>
    </source>
</evidence>
<gene>
    <name evidence="3" type="ORF">HannXRQ_Chr06g0183321</name>
    <name evidence="2" type="ORF">HanXRQr2_Chr06g0273071</name>
</gene>
<dbReference type="InParanoid" id="A0A251UMG8"/>
<dbReference type="Proteomes" id="UP000215914">
    <property type="component" value="Chromosome 6"/>
</dbReference>
<organism evidence="3 4">
    <name type="scientific">Helianthus annuus</name>
    <name type="common">Common sunflower</name>
    <dbReference type="NCBI Taxonomy" id="4232"/>
    <lineage>
        <taxon>Eukaryota</taxon>
        <taxon>Viridiplantae</taxon>
        <taxon>Streptophyta</taxon>
        <taxon>Embryophyta</taxon>
        <taxon>Tracheophyta</taxon>
        <taxon>Spermatophyta</taxon>
        <taxon>Magnoliopsida</taxon>
        <taxon>eudicotyledons</taxon>
        <taxon>Gunneridae</taxon>
        <taxon>Pentapetalae</taxon>
        <taxon>asterids</taxon>
        <taxon>campanulids</taxon>
        <taxon>Asterales</taxon>
        <taxon>Asteraceae</taxon>
        <taxon>Asteroideae</taxon>
        <taxon>Heliantheae alliance</taxon>
        <taxon>Heliantheae</taxon>
        <taxon>Helianthus</taxon>
    </lineage>
</organism>
<dbReference type="EMBL" id="CM007895">
    <property type="protein sequence ID" value="OTG23511.1"/>
    <property type="molecule type" value="Genomic_DNA"/>
</dbReference>
<keyword evidence="1" id="KW-0732">Signal</keyword>
<dbReference type="EC" id="4.2.2.2" evidence="2"/>
<dbReference type="PANTHER" id="PTHR31683">
    <property type="entry name" value="PECTATE LYASE 18-RELATED"/>
    <property type="match status" value="1"/>
</dbReference>
<reference evidence="3" key="2">
    <citation type="submission" date="2017-02" db="EMBL/GenBank/DDBJ databases">
        <title>Sunflower complete genome.</title>
        <authorList>
            <person name="Langlade N."/>
            <person name="Munos S."/>
        </authorList>
    </citation>
    <scope>NUCLEOTIDE SEQUENCE [LARGE SCALE GENOMIC DNA]</scope>
    <source>
        <tissue evidence="3">Leaves</tissue>
    </source>
</reference>
<evidence type="ECO:0000313" key="3">
    <source>
        <dbReference type="EMBL" id="OTG23511.1"/>
    </source>
</evidence>
<reference evidence="2" key="3">
    <citation type="submission" date="2020-06" db="EMBL/GenBank/DDBJ databases">
        <title>Helianthus annuus Genome sequencing and assembly Release 2.</title>
        <authorList>
            <person name="Gouzy J."/>
            <person name="Langlade N."/>
            <person name="Munos S."/>
        </authorList>
    </citation>
    <scope>NUCLEOTIDE SEQUENCE</scope>
    <source>
        <tissue evidence="2">Leaves</tissue>
    </source>
</reference>
<proteinExistence type="predicted"/>
<dbReference type="AlphaFoldDB" id="A0A251UMG8"/>
<dbReference type="GO" id="GO:0030570">
    <property type="term" value="F:pectate lyase activity"/>
    <property type="evidence" value="ECO:0007669"/>
    <property type="project" value="UniProtKB-EC"/>
</dbReference>
<dbReference type="SUPFAM" id="SSF51126">
    <property type="entry name" value="Pectin lyase-like"/>
    <property type="match status" value="1"/>
</dbReference>
<dbReference type="InterPro" id="IPR045032">
    <property type="entry name" value="PEL"/>
</dbReference>
<dbReference type="PRINTS" id="PR00807">
    <property type="entry name" value="AMBALLERGEN"/>
</dbReference>
<dbReference type="OMA" id="NDPIDNC"/>
<keyword evidence="3" id="KW-0456">Lyase</keyword>
<evidence type="ECO:0000313" key="4">
    <source>
        <dbReference type="Proteomes" id="UP000215914"/>
    </source>
</evidence>